<gene>
    <name evidence="1" type="ORF">EVAR_94453_1</name>
</gene>
<accession>A0A4C1ZR87</accession>
<sequence length="98" mass="10948">MERRTWVCFINTTLNCRNRSADIRLTASALTHDTDHNTHGAGSRRASTFGERTFEDRLNCVHSLLFGGNPRDGIDVFRYESDGIEVEGAASANLKYAL</sequence>
<evidence type="ECO:0000313" key="2">
    <source>
        <dbReference type="Proteomes" id="UP000299102"/>
    </source>
</evidence>
<reference evidence="1 2" key="1">
    <citation type="journal article" date="2019" name="Commun. Biol.">
        <title>The bagworm genome reveals a unique fibroin gene that provides high tensile strength.</title>
        <authorList>
            <person name="Kono N."/>
            <person name="Nakamura H."/>
            <person name="Ohtoshi R."/>
            <person name="Tomita M."/>
            <person name="Numata K."/>
            <person name="Arakawa K."/>
        </authorList>
    </citation>
    <scope>NUCLEOTIDE SEQUENCE [LARGE SCALE GENOMIC DNA]</scope>
</reference>
<dbReference type="EMBL" id="BGZK01002015">
    <property type="protein sequence ID" value="GBP89634.1"/>
    <property type="molecule type" value="Genomic_DNA"/>
</dbReference>
<organism evidence="1 2">
    <name type="scientific">Eumeta variegata</name>
    <name type="common">Bagworm moth</name>
    <name type="synonym">Eumeta japonica</name>
    <dbReference type="NCBI Taxonomy" id="151549"/>
    <lineage>
        <taxon>Eukaryota</taxon>
        <taxon>Metazoa</taxon>
        <taxon>Ecdysozoa</taxon>
        <taxon>Arthropoda</taxon>
        <taxon>Hexapoda</taxon>
        <taxon>Insecta</taxon>
        <taxon>Pterygota</taxon>
        <taxon>Neoptera</taxon>
        <taxon>Endopterygota</taxon>
        <taxon>Lepidoptera</taxon>
        <taxon>Glossata</taxon>
        <taxon>Ditrysia</taxon>
        <taxon>Tineoidea</taxon>
        <taxon>Psychidae</taxon>
        <taxon>Oiketicinae</taxon>
        <taxon>Eumeta</taxon>
    </lineage>
</organism>
<proteinExistence type="predicted"/>
<protein>
    <submittedName>
        <fullName evidence="1">Uncharacterized protein</fullName>
    </submittedName>
</protein>
<dbReference type="AlphaFoldDB" id="A0A4C1ZR87"/>
<dbReference type="Proteomes" id="UP000299102">
    <property type="component" value="Unassembled WGS sequence"/>
</dbReference>
<keyword evidence="2" id="KW-1185">Reference proteome</keyword>
<name>A0A4C1ZR87_EUMVA</name>
<comment type="caution">
    <text evidence="1">The sequence shown here is derived from an EMBL/GenBank/DDBJ whole genome shotgun (WGS) entry which is preliminary data.</text>
</comment>
<evidence type="ECO:0000313" key="1">
    <source>
        <dbReference type="EMBL" id="GBP89634.1"/>
    </source>
</evidence>